<dbReference type="GeneID" id="64973670"/>
<dbReference type="CDD" id="cd14688">
    <property type="entry name" value="bZIP_YAP"/>
    <property type="match status" value="1"/>
</dbReference>
<feature type="region of interest" description="Disordered" evidence="1">
    <location>
        <begin position="1"/>
        <end position="20"/>
    </location>
</feature>
<name>A0A7R8ANI8_9EURO</name>
<dbReference type="Proteomes" id="UP000654913">
    <property type="component" value="Chromosome 4"/>
</dbReference>
<dbReference type="AlphaFoldDB" id="A0A7R8ANI8"/>
<dbReference type="EMBL" id="AP024446">
    <property type="protein sequence ID" value="BCS23665.1"/>
    <property type="molecule type" value="Genomic_DNA"/>
</dbReference>
<evidence type="ECO:0000313" key="3">
    <source>
        <dbReference type="Proteomes" id="UP000654913"/>
    </source>
</evidence>
<organism evidence="2 3">
    <name type="scientific">Aspergillus puulaauensis</name>
    <dbReference type="NCBI Taxonomy" id="1220207"/>
    <lineage>
        <taxon>Eukaryota</taxon>
        <taxon>Fungi</taxon>
        <taxon>Dikarya</taxon>
        <taxon>Ascomycota</taxon>
        <taxon>Pezizomycotina</taxon>
        <taxon>Eurotiomycetes</taxon>
        <taxon>Eurotiomycetidae</taxon>
        <taxon>Eurotiales</taxon>
        <taxon>Aspergillaceae</taxon>
        <taxon>Aspergillus</taxon>
    </lineage>
</organism>
<evidence type="ECO:0000313" key="2">
    <source>
        <dbReference type="EMBL" id="BCS23665.1"/>
    </source>
</evidence>
<evidence type="ECO:0008006" key="4">
    <source>
        <dbReference type="Google" id="ProtNLM"/>
    </source>
</evidence>
<gene>
    <name evidence="2" type="ORF">APUU_40109S</name>
</gene>
<reference evidence="2" key="2">
    <citation type="submission" date="2021-02" db="EMBL/GenBank/DDBJ databases">
        <title>Aspergillus puulaauensis MK2 genome sequence.</title>
        <authorList>
            <person name="Futagami T."/>
            <person name="Mori K."/>
            <person name="Kadooka C."/>
            <person name="Tanaka T."/>
        </authorList>
    </citation>
    <scope>NUCLEOTIDE SEQUENCE</scope>
    <source>
        <strain evidence="2">MK2</strain>
    </source>
</reference>
<dbReference type="RefSeq" id="XP_041555859.1">
    <property type="nucleotide sequence ID" value="XM_041703144.1"/>
</dbReference>
<dbReference type="KEGG" id="apuu:APUU_40109S"/>
<proteinExistence type="predicted"/>
<feature type="compositionally biased region" description="Basic residues" evidence="1">
    <location>
        <begin position="10"/>
        <end position="19"/>
    </location>
</feature>
<dbReference type="PANTHER" id="PTHR42070:SF1">
    <property type="entry name" value="FILAMENT ASSOCIATED PROTEIN, PUTATIVE (AFU_ORTHOLOGUE AFUA_8G06630)-RELATED"/>
    <property type="match status" value="1"/>
</dbReference>
<dbReference type="OrthoDB" id="4505928at2759"/>
<protein>
    <recommendedName>
        <fullName evidence="4">BZIP domain-containing protein</fullName>
    </recommendedName>
</protein>
<keyword evidence="3" id="KW-1185">Reference proteome</keyword>
<dbReference type="PANTHER" id="PTHR42070">
    <property type="entry name" value="FILAMENT ASSOCIATED PROTEIN, PUTATIVE (AFU_ORTHOLOGUE AFUA_8G06630)-RELATED"/>
    <property type="match status" value="1"/>
</dbReference>
<reference evidence="2" key="1">
    <citation type="submission" date="2021-01" db="EMBL/GenBank/DDBJ databases">
        <authorList>
            <consortium name="Aspergillus puulaauensis MK2 genome sequencing consortium"/>
            <person name="Kazuki M."/>
            <person name="Futagami T."/>
        </authorList>
    </citation>
    <scope>NUCLEOTIDE SEQUENCE</scope>
    <source>
        <strain evidence="2">MK2</strain>
    </source>
</reference>
<accession>A0A7R8ANI8</accession>
<evidence type="ECO:0000256" key="1">
    <source>
        <dbReference type="SAM" id="MobiDB-lite"/>
    </source>
</evidence>
<dbReference type="Gene3D" id="1.20.5.170">
    <property type="match status" value="1"/>
</dbReference>
<sequence length="252" mass="27849">MSYQLERTRNNQRRSRARKRDYIATLEARIQDCEQSRRDGSLRGSDDDRDTVDKLQQENGRLSLLLEAIGINKDFQHSYLGTEGLSPLVQVVGEDTIGNLQGESSTSALTVPNQQQQSIGWPQPPITVEFPGPALPADEWNQNPLVNSTFSLSTPLPPGMMVHPQTQPPQSFHNMALNPDAISLVTQLLAASPDGLTPCSLAYSLAYRYNRKGHETAYLDFRLYIGYRACTAVGDGCVVENKVLFGVLADIS</sequence>